<dbReference type="AlphaFoldDB" id="A5ZQE1"/>
<organism evidence="1 2">
    <name type="scientific">Blautia obeum ATCC 29174</name>
    <dbReference type="NCBI Taxonomy" id="411459"/>
    <lineage>
        <taxon>Bacteria</taxon>
        <taxon>Bacillati</taxon>
        <taxon>Bacillota</taxon>
        <taxon>Clostridia</taxon>
        <taxon>Lachnospirales</taxon>
        <taxon>Lachnospiraceae</taxon>
        <taxon>Blautia</taxon>
    </lineage>
</organism>
<evidence type="ECO:0000313" key="2">
    <source>
        <dbReference type="Proteomes" id="UP000006002"/>
    </source>
</evidence>
<reference evidence="1 2" key="2">
    <citation type="submission" date="2007-04" db="EMBL/GenBank/DDBJ databases">
        <title>Draft genome sequence of Ruminococcus obeum (ATCC 29174).</title>
        <authorList>
            <person name="Sudarsanam P."/>
            <person name="Ley R."/>
            <person name="Guruge J."/>
            <person name="Turnbaugh P.J."/>
            <person name="Mahowald M."/>
            <person name="Liep D."/>
            <person name="Gordon J."/>
        </authorList>
    </citation>
    <scope>NUCLEOTIDE SEQUENCE [LARGE SCALE GENOMIC DNA]</scope>
    <source>
        <strain evidence="1 2">ATCC 29174</strain>
    </source>
</reference>
<protein>
    <submittedName>
        <fullName evidence="1">Uncharacterized protein</fullName>
    </submittedName>
</protein>
<proteinExistence type="predicted"/>
<gene>
    <name evidence="1" type="ORF">RUMOBE_01211</name>
</gene>
<reference evidence="1 2" key="1">
    <citation type="submission" date="2007-03" db="EMBL/GenBank/DDBJ databases">
        <authorList>
            <person name="Fulton L."/>
            <person name="Clifton S."/>
            <person name="Fulton B."/>
            <person name="Xu J."/>
            <person name="Minx P."/>
            <person name="Pepin K.H."/>
            <person name="Johnson M."/>
            <person name="Thiruvilangam P."/>
            <person name="Bhonagiri V."/>
            <person name="Nash W.E."/>
            <person name="Mardis E.R."/>
            <person name="Wilson R.K."/>
        </authorList>
    </citation>
    <scope>NUCLEOTIDE SEQUENCE [LARGE SCALE GENOMIC DNA]</scope>
    <source>
        <strain evidence="1 2">ATCC 29174</strain>
    </source>
</reference>
<accession>A5ZQE1</accession>
<evidence type="ECO:0000313" key="1">
    <source>
        <dbReference type="EMBL" id="EDM88305.1"/>
    </source>
</evidence>
<comment type="caution">
    <text evidence="1">The sequence shown here is derived from an EMBL/GenBank/DDBJ whole genome shotgun (WGS) entry which is preliminary data.</text>
</comment>
<dbReference type="Proteomes" id="UP000006002">
    <property type="component" value="Unassembled WGS sequence"/>
</dbReference>
<dbReference type="EMBL" id="AAVO02000003">
    <property type="protein sequence ID" value="EDM88305.1"/>
    <property type="molecule type" value="Genomic_DNA"/>
</dbReference>
<sequence length="69" mass="8498">MPGHRIRDRRHKQHLLLLPEQLQKLHKIRREPEVLHYDLLSSVFIPFLNYEYETNKEDYRSNPLPAFFI</sequence>
<name>A5ZQE1_9FIRM</name>
<dbReference type="HOGENOM" id="CLU_2767629_0_0_9"/>